<organism evidence="9 10">
    <name type="scientific">Streptomyces luomodiensis</name>
    <dbReference type="NCBI Taxonomy" id="3026192"/>
    <lineage>
        <taxon>Bacteria</taxon>
        <taxon>Bacillati</taxon>
        <taxon>Actinomycetota</taxon>
        <taxon>Actinomycetes</taxon>
        <taxon>Kitasatosporales</taxon>
        <taxon>Streptomycetaceae</taxon>
        <taxon>Streptomyces</taxon>
    </lineage>
</organism>
<proteinExistence type="inferred from homology"/>
<sequence length="505" mass="55629">MTTATVRVDKNFRIGAIDRRIFGSFIEHMGRGVYGGVYDPGHPSAVADTGFRGDVLELTRELGATTIRYPGGNFVSSHRWEDGVGPLENRPRTVDLAWRTVETNAFGLHEFMDWTDRAGVDPYMVVNLGTRGPGEAAALVEYCNVAKGTTLAELRQKNGAADPFGVRLWGLGNEMDGSWQVGHRSARSYGEVAGQAAQAMKLVDSSIETVLCGSSNMTMSTYASWEAEALDAAYEHVDYVSLHQYYDPEKYDEQSFLASACAMDRHIEDVIAAVDFVRARQRRQRRIHLAYDEWNVWYQSRFREPYEWSSMSDGPRAIIEDDFTVRDAVVAGSLLMTLLRHADRVRIACQAQLVNVIAPIRTFGATSAWKQPIFHPFALTARHARGDVLRPELSAPTIDTDRFGPVPAVDVVATHDETDGGIALFAVNRSRQPITLHGTATGFGRLAVTGHQALADDDTSAVNTPENPLRVRPRDLPITSAEAGNCRQTLPPVSWNLITLAPAAP</sequence>
<evidence type="ECO:0000256" key="2">
    <source>
        <dbReference type="ARBA" id="ARBA00007186"/>
    </source>
</evidence>
<dbReference type="Proteomes" id="UP001305606">
    <property type="component" value="Chromosome"/>
</dbReference>
<dbReference type="Pfam" id="PF22848">
    <property type="entry name" value="ASD1_dom"/>
    <property type="match status" value="1"/>
</dbReference>
<comment type="catalytic activity">
    <reaction evidence="1">
        <text>Hydrolysis of terminal non-reducing alpha-L-arabinofuranoside residues in alpha-L-arabinosides.</text>
        <dbReference type="EC" id="3.2.1.55"/>
    </reaction>
</comment>
<dbReference type="SUPFAM" id="SSF51011">
    <property type="entry name" value="Glycosyl hydrolase domain"/>
    <property type="match status" value="1"/>
</dbReference>
<evidence type="ECO:0000313" key="9">
    <source>
        <dbReference type="EMBL" id="WNF00040.1"/>
    </source>
</evidence>
<keyword evidence="5" id="KW-0378">Hydrolase</keyword>
<accession>A0ABY9V578</accession>
<dbReference type="Gene3D" id="2.60.40.1180">
    <property type="entry name" value="Golgi alpha-mannosidase II"/>
    <property type="match status" value="1"/>
</dbReference>
<dbReference type="InterPro" id="IPR010720">
    <property type="entry name" value="Alpha-L-AF_C"/>
</dbReference>
<comment type="subunit">
    <text evidence="3">Homohexamer; trimer of dimers.</text>
</comment>
<keyword evidence="10" id="KW-1185">Reference proteome</keyword>
<dbReference type="Pfam" id="PF06964">
    <property type="entry name" value="Alpha-L-AF_C"/>
    <property type="match status" value="1"/>
</dbReference>
<evidence type="ECO:0000256" key="7">
    <source>
        <dbReference type="ARBA" id="ARBA00023295"/>
    </source>
</evidence>
<keyword evidence="6" id="KW-0119">Carbohydrate metabolism</keyword>
<dbReference type="InterPro" id="IPR017853">
    <property type="entry name" value="GH"/>
</dbReference>
<feature type="domain" description="Alpha-L-arabinofuranosidase C-terminal" evidence="8">
    <location>
        <begin position="292"/>
        <end position="494"/>
    </location>
</feature>
<evidence type="ECO:0000259" key="8">
    <source>
        <dbReference type="SMART" id="SM00813"/>
    </source>
</evidence>
<name>A0ABY9V578_9ACTN</name>
<gene>
    <name evidence="9" type="ORF">PS467_34325</name>
</gene>
<reference evidence="9 10" key="1">
    <citation type="submission" date="2023-02" db="EMBL/GenBank/DDBJ databases">
        <title>Streptomyces sp. SCA4-21 with antifungal activity against Fusarium oxysporum f. sp. cubense, Streptomyces sp. SCA2-17 with antifungal activity against Fusarium oxysporum f. sp. cubense.</title>
        <authorList>
            <person name="Qi D."/>
        </authorList>
    </citation>
    <scope>NUCLEOTIDE SEQUENCE [LARGE SCALE GENOMIC DNA]</scope>
    <source>
        <strain evidence="9 10">SCA4-21</strain>
    </source>
</reference>
<dbReference type="InterPro" id="IPR013780">
    <property type="entry name" value="Glyco_hydro_b"/>
</dbReference>
<evidence type="ECO:0000256" key="5">
    <source>
        <dbReference type="ARBA" id="ARBA00022801"/>
    </source>
</evidence>
<dbReference type="SUPFAM" id="SSF51445">
    <property type="entry name" value="(Trans)glycosidases"/>
    <property type="match status" value="1"/>
</dbReference>
<dbReference type="Gene3D" id="3.20.20.80">
    <property type="entry name" value="Glycosidases"/>
    <property type="match status" value="1"/>
</dbReference>
<dbReference type="EC" id="3.2.1.55" evidence="4"/>
<comment type="similarity">
    <text evidence="2">Belongs to the glycosyl hydrolase 51 family.</text>
</comment>
<dbReference type="RefSeq" id="WP_311038470.1">
    <property type="nucleotide sequence ID" value="NZ_CP117522.1"/>
</dbReference>
<dbReference type="PANTHER" id="PTHR43576">
    <property type="entry name" value="ALPHA-L-ARABINOFURANOSIDASE C-RELATED"/>
    <property type="match status" value="1"/>
</dbReference>
<evidence type="ECO:0000256" key="3">
    <source>
        <dbReference type="ARBA" id="ARBA00011165"/>
    </source>
</evidence>
<dbReference type="PANTHER" id="PTHR43576:SF3">
    <property type="entry name" value="ALPHA-L-ARABINOFURANOSIDASE C"/>
    <property type="match status" value="1"/>
</dbReference>
<evidence type="ECO:0000256" key="4">
    <source>
        <dbReference type="ARBA" id="ARBA00012670"/>
    </source>
</evidence>
<keyword evidence="7" id="KW-0326">Glycosidase</keyword>
<dbReference type="SMART" id="SM00813">
    <property type="entry name" value="Alpha-L-AF_C"/>
    <property type="match status" value="1"/>
</dbReference>
<evidence type="ECO:0000256" key="1">
    <source>
        <dbReference type="ARBA" id="ARBA00001462"/>
    </source>
</evidence>
<evidence type="ECO:0000256" key="6">
    <source>
        <dbReference type="ARBA" id="ARBA00023277"/>
    </source>
</evidence>
<evidence type="ECO:0000313" key="10">
    <source>
        <dbReference type="Proteomes" id="UP001305606"/>
    </source>
</evidence>
<dbReference type="InterPro" id="IPR055235">
    <property type="entry name" value="ASD1_cat"/>
</dbReference>
<dbReference type="EMBL" id="CP117522">
    <property type="protein sequence ID" value="WNF00040.1"/>
    <property type="molecule type" value="Genomic_DNA"/>
</dbReference>
<protein>
    <recommendedName>
        <fullName evidence="4">non-reducing end alpha-L-arabinofuranosidase</fullName>
        <ecNumber evidence="4">3.2.1.55</ecNumber>
    </recommendedName>
</protein>